<dbReference type="SUPFAM" id="SSF53448">
    <property type="entry name" value="Nucleotide-diphospho-sugar transferases"/>
    <property type="match status" value="1"/>
</dbReference>
<dbReference type="InterPro" id="IPR056764">
    <property type="entry name" value="LbH_EIF2B3/5"/>
</dbReference>
<dbReference type="InterPro" id="IPR003307">
    <property type="entry name" value="W2_domain"/>
</dbReference>
<keyword evidence="3" id="KW-0963">Cytoplasm</keyword>
<dbReference type="GO" id="GO:0003743">
    <property type="term" value="F:translation initiation factor activity"/>
    <property type="evidence" value="ECO:0007669"/>
    <property type="project" value="UniProtKB-KW"/>
</dbReference>
<reference evidence="10 11" key="1">
    <citation type="submission" date="2024-01" db="EMBL/GenBank/DDBJ databases">
        <title>The genome of the rayed Mediterranean limpet Patella caerulea (Linnaeus, 1758).</title>
        <authorList>
            <person name="Anh-Thu Weber A."/>
            <person name="Halstead-Nussloch G."/>
        </authorList>
    </citation>
    <scope>NUCLEOTIDE SEQUENCE [LARGE SCALE GENOMIC DNA]</scope>
    <source>
        <strain evidence="10">AATW-2023a</strain>
        <tissue evidence="10">Whole specimen</tissue>
    </source>
</reference>
<evidence type="ECO:0000256" key="8">
    <source>
        <dbReference type="ARBA" id="ARBA00046432"/>
    </source>
</evidence>
<evidence type="ECO:0000313" key="11">
    <source>
        <dbReference type="Proteomes" id="UP001347796"/>
    </source>
</evidence>
<accession>A0AAN8PKC9</accession>
<dbReference type="PANTHER" id="PTHR45887">
    <property type="entry name" value="TRANSLATION INITIATION FACTOR EIF-2B SUBUNIT EPSILON"/>
    <property type="match status" value="1"/>
</dbReference>
<evidence type="ECO:0000256" key="7">
    <source>
        <dbReference type="ARBA" id="ARBA00044345"/>
    </source>
</evidence>
<evidence type="ECO:0000256" key="1">
    <source>
        <dbReference type="ARBA" id="ARBA00004514"/>
    </source>
</evidence>
<dbReference type="Gene3D" id="1.25.40.180">
    <property type="match status" value="1"/>
</dbReference>
<dbReference type="InterPro" id="IPR044123">
    <property type="entry name" value="W2_eIF2B_epsilon"/>
</dbReference>
<dbReference type="FunFam" id="1.25.40.180:FF:000022">
    <property type="entry name" value="Translation initiation factor eIF-2B epsilon subunit"/>
    <property type="match status" value="1"/>
</dbReference>
<dbReference type="GO" id="GO:0005829">
    <property type="term" value="C:cytosol"/>
    <property type="evidence" value="ECO:0007669"/>
    <property type="project" value="UniProtKB-SubCell"/>
</dbReference>
<dbReference type="InterPro" id="IPR029044">
    <property type="entry name" value="Nucleotide-diphossugar_trans"/>
</dbReference>
<protein>
    <recommendedName>
        <fullName evidence="6">Translation initiation factor eIF2B subunit epsilon</fullName>
    </recommendedName>
    <alternativeName>
        <fullName evidence="7">eIF2B GDP-GTP exchange factor subunit epsilon</fullName>
    </alternativeName>
</protein>
<evidence type="ECO:0000256" key="4">
    <source>
        <dbReference type="ARBA" id="ARBA00022540"/>
    </source>
</evidence>
<dbReference type="InterPro" id="IPR005835">
    <property type="entry name" value="NTP_transferase_dom"/>
</dbReference>
<gene>
    <name evidence="10" type="ORF">SNE40_016878</name>
</gene>
<dbReference type="SUPFAM" id="SSF48371">
    <property type="entry name" value="ARM repeat"/>
    <property type="match status" value="1"/>
</dbReference>
<dbReference type="Gene3D" id="3.90.550.10">
    <property type="entry name" value="Spore Coat Polysaccharide Biosynthesis Protein SpsA, Chain A"/>
    <property type="match status" value="1"/>
</dbReference>
<dbReference type="Proteomes" id="UP001347796">
    <property type="component" value="Unassembled WGS sequence"/>
</dbReference>
<evidence type="ECO:0000259" key="9">
    <source>
        <dbReference type="PROSITE" id="PS51363"/>
    </source>
</evidence>
<organism evidence="10 11">
    <name type="scientific">Patella caerulea</name>
    <name type="common">Rayed Mediterranean limpet</name>
    <dbReference type="NCBI Taxonomy" id="87958"/>
    <lineage>
        <taxon>Eukaryota</taxon>
        <taxon>Metazoa</taxon>
        <taxon>Spiralia</taxon>
        <taxon>Lophotrochozoa</taxon>
        <taxon>Mollusca</taxon>
        <taxon>Gastropoda</taxon>
        <taxon>Patellogastropoda</taxon>
        <taxon>Patelloidea</taxon>
        <taxon>Patellidae</taxon>
        <taxon>Patella</taxon>
    </lineage>
</organism>
<dbReference type="GO" id="GO:0005851">
    <property type="term" value="C:eukaryotic translation initiation factor 2B complex"/>
    <property type="evidence" value="ECO:0007669"/>
    <property type="project" value="TreeGrafter"/>
</dbReference>
<dbReference type="GO" id="GO:0005085">
    <property type="term" value="F:guanyl-nucleotide exchange factor activity"/>
    <property type="evidence" value="ECO:0007669"/>
    <property type="project" value="InterPro"/>
</dbReference>
<dbReference type="SMART" id="SM00515">
    <property type="entry name" value="eIF5C"/>
    <property type="match status" value="1"/>
</dbReference>
<dbReference type="CDD" id="cd11558">
    <property type="entry name" value="W2_eIF2B_epsilon"/>
    <property type="match status" value="1"/>
</dbReference>
<dbReference type="InterPro" id="IPR051956">
    <property type="entry name" value="eIF2B_epsilon"/>
</dbReference>
<dbReference type="Gene3D" id="2.160.10.10">
    <property type="entry name" value="Hexapeptide repeat proteins"/>
    <property type="match status" value="1"/>
</dbReference>
<name>A0AAN8PKC9_PATCE</name>
<dbReference type="InterPro" id="IPR035543">
    <property type="entry name" value="eIF-2B_epsilon_N"/>
</dbReference>
<proteinExistence type="inferred from homology"/>
<dbReference type="Pfam" id="PF00483">
    <property type="entry name" value="NTP_transferase"/>
    <property type="match status" value="1"/>
</dbReference>
<comment type="subunit">
    <text evidence="8">Component of the translation initiation factor 2B (eIF2B) complex which is a heterodecamer of two sets of five different subunits: alpha, beta, gamma, delta and epsilon. Subunits alpha, beta and delta comprise a regulatory subcomplex and subunits epsilon and gamma comprise a catalytic subcomplex. Within the complex, the hexameric regulatory complex resides at the center, with the two heterodimeric catalytic subcomplexes bound on opposite sides.</text>
</comment>
<comment type="similarity">
    <text evidence="2">Belongs to the eIF-2B gamma/epsilon subunits family.</text>
</comment>
<dbReference type="PANTHER" id="PTHR45887:SF1">
    <property type="entry name" value="TRANSLATION INITIATION FACTOR EIF-2B SUBUNIT EPSILON"/>
    <property type="match status" value="1"/>
</dbReference>
<keyword evidence="11" id="KW-1185">Reference proteome</keyword>
<dbReference type="InterPro" id="IPR011004">
    <property type="entry name" value="Trimer_LpxA-like_sf"/>
</dbReference>
<feature type="domain" description="W2" evidence="9">
    <location>
        <begin position="518"/>
        <end position="691"/>
    </location>
</feature>
<dbReference type="AlphaFoldDB" id="A0AAN8PKC9"/>
<dbReference type="EMBL" id="JAZGQO010000011">
    <property type="protein sequence ID" value="KAK6173426.1"/>
    <property type="molecule type" value="Genomic_DNA"/>
</dbReference>
<sequence>MAPKTKTSQRGEDLKQEDVLQAVVIADSFNIRFGPLTQKKPRALLPLVNVPVIDYTLNFLAAAGIQEVFVVCCHLADQIRTHLKNSKWSESSSTMTVTPVLSDGCLSVGDALREIDSKALIRSDFILITGDVVSNIAVQDIMAIHKKRREKDKSSLMTMIYKKAPIGHSTRCPEDDVVLAVSTQSEQVLHYQKTRQEKRLDMPVEILLDNTDVEIRYDLMDCQISICTPLVPQLYTDNFDYQTREDFVKGILINEEILGNTIHLHVVKDEYAARVSNLQMYDAVSKDIIRRWTFPMVPDQNFISTDKQRISYGRHNIYLSENVSLERGCVLEENVVIGSNTIVGSNTSIIDSVIGKNCIIGENVKIKGGYLWDGVKVEDHCMIDTAVLASGVIVYKNTTVNTGSVLAWDVKVGPDIVLPMLVLLMSEPQKDEFDSDTEEPIPEVTPVFGSKSKAFEYRASCGSDDDEEEDGIIQDTWGLKILSDDEDYDDIYSTDSEDDIDVDDGVDEADIELGDVDEHDVVMFYSELIDTLKRAKEENIGKDNVILEINSLKHAYNICINDVHRMVVKAVIDLPLSISKDIETTQVMNILKPQLAAQKSLLLNYIKSPEAQLDCLNSLEGFSEENKLVKSALIKIIHYFYHEDMLDEQVIFKWYKKEPHPDNITSHTAVRKQVAPFIKWLQDAEEESSDD</sequence>
<dbReference type="FunFam" id="3.90.550.10:FF:000066">
    <property type="entry name" value="Translation initiation factor eIF-2B subunit epsilon"/>
    <property type="match status" value="1"/>
</dbReference>
<evidence type="ECO:0000256" key="6">
    <source>
        <dbReference type="ARBA" id="ARBA00044144"/>
    </source>
</evidence>
<evidence type="ECO:0000256" key="2">
    <source>
        <dbReference type="ARBA" id="ARBA00007878"/>
    </source>
</evidence>
<keyword evidence="4" id="KW-0396">Initiation factor</keyword>
<dbReference type="PROSITE" id="PS51363">
    <property type="entry name" value="W2"/>
    <property type="match status" value="1"/>
</dbReference>
<dbReference type="SUPFAM" id="SSF51161">
    <property type="entry name" value="Trimeric LpxA-like enzymes"/>
    <property type="match status" value="1"/>
</dbReference>
<evidence type="ECO:0000256" key="3">
    <source>
        <dbReference type="ARBA" id="ARBA00022490"/>
    </source>
</evidence>
<comment type="caution">
    <text evidence="10">The sequence shown here is derived from an EMBL/GenBank/DDBJ whole genome shotgun (WGS) entry which is preliminary data.</text>
</comment>
<keyword evidence="5" id="KW-0648">Protein biosynthesis</keyword>
<comment type="subcellular location">
    <subcellularLocation>
        <location evidence="1">Cytoplasm</location>
        <location evidence="1">Cytosol</location>
    </subcellularLocation>
</comment>
<dbReference type="InterPro" id="IPR016024">
    <property type="entry name" value="ARM-type_fold"/>
</dbReference>
<dbReference type="Pfam" id="PF02020">
    <property type="entry name" value="W2"/>
    <property type="match status" value="1"/>
</dbReference>
<dbReference type="CDD" id="cd04197">
    <property type="entry name" value="eIF-2B_epsilon_N"/>
    <property type="match status" value="1"/>
</dbReference>
<dbReference type="Pfam" id="PF25084">
    <property type="entry name" value="LbH_EIF2B"/>
    <property type="match status" value="1"/>
</dbReference>
<evidence type="ECO:0000256" key="5">
    <source>
        <dbReference type="ARBA" id="ARBA00022917"/>
    </source>
</evidence>
<evidence type="ECO:0000313" key="10">
    <source>
        <dbReference type="EMBL" id="KAK6173426.1"/>
    </source>
</evidence>
<dbReference type="GO" id="GO:0031369">
    <property type="term" value="F:translation initiation factor binding"/>
    <property type="evidence" value="ECO:0007669"/>
    <property type="project" value="InterPro"/>
</dbReference>